<evidence type="ECO:0000256" key="9">
    <source>
        <dbReference type="SAM" id="MobiDB-lite"/>
    </source>
</evidence>
<dbReference type="Proteomes" id="UP000092952">
    <property type="component" value="Chromosome"/>
</dbReference>
<dbReference type="InterPro" id="IPR014169">
    <property type="entry name" value="Pal_lipo_C"/>
</dbReference>
<evidence type="ECO:0000313" key="12">
    <source>
        <dbReference type="EMBL" id="ANX04723.1"/>
    </source>
</evidence>
<comment type="function">
    <text evidence="8">Part of the Tol-Pal system, which plays a role in outer membrane invagination during cell division and is important for maintaining outer membrane integrity.</text>
</comment>
<evidence type="ECO:0000259" key="11">
    <source>
        <dbReference type="PROSITE" id="PS51123"/>
    </source>
</evidence>
<evidence type="ECO:0000256" key="3">
    <source>
        <dbReference type="ARBA" id="ARBA00023136"/>
    </source>
</evidence>
<evidence type="ECO:0000256" key="5">
    <source>
        <dbReference type="ARBA" id="ARBA00023237"/>
    </source>
</evidence>
<keyword evidence="7 8" id="KW-0131">Cell cycle</keyword>
<dbReference type="PANTHER" id="PTHR30329:SF21">
    <property type="entry name" value="LIPOPROTEIN YIAD-RELATED"/>
    <property type="match status" value="1"/>
</dbReference>
<evidence type="ECO:0000256" key="1">
    <source>
        <dbReference type="ARBA" id="ARBA00022618"/>
    </source>
</evidence>
<dbReference type="PROSITE" id="PS51257">
    <property type="entry name" value="PROKAR_LIPOPROTEIN"/>
    <property type="match status" value="1"/>
</dbReference>
<keyword evidence="5 8" id="KW-0998">Cell outer membrane</keyword>
<dbReference type="CDD" id="cd07185">
    <property type="entry name" value="OmpA_C-like"/>
    <property type="match status" value="1"/>
</dbReference>
<dbReference type="SUPFAM" id="SSF103088">
    <property type="entry name" value="OmpA-like"/>
    <property type="match status" value="1"/>
</dbReference>
<feature type="chain" id="PRO_5008533032" description="Peptidoglycan-associated lipoprotein" evidence="10">
    <location>
        <begin position="20"/>
        <end position="179"/>
    </location>
</feature>
<comment type="similarity">
    <text evidence="8">Belongs to the Pal lipoprotein family.</text>
</comment>
<sequence length="179" mass="18730">MKKFLYVCVIALTAVAVTGCGKKATTRAGGDAASTSGTAGTGTGADGAYGAGSGTGFAAGSLDDPSSPLSQRKIYFGLDRYDVTDEYRSLVEAHAGYLRSSPSAAVTLEGHTDERGSREYNIALGERRSNAVRDLLVALGASASQITTVSYGEEKPASDCHDESCWSQNRRVEIVYTAR</sequence>
<dbReference type="PANTHER" id="PTHR30329">
    <property type="entry name" value="STATOR ELEMENT OF FLAGELLAR MOTOR COMPLEX"/>
    <property type="match status" value="1"/>
</dbReference>
<dbReference type="InterPro" id="IPR050330">
    <property type="entry name" value="Bact_OuterMem_StrucFunc"/>
</dbReference>
<dbReference type="GO" id="GO:0009279">
    <property type="term" value="C:cell outer membrane"/>
    <property type="evidence" value="ECO:0007669"/>
    <property type="project" value="UniProtKB-SubCell"/>
</dbReference>
<keyword evidence="2 8" id="KW-0732">Signal</keyword>
<comment type="subcellular location">
    <subcellularLocation>
        <location evidence="8">Cell outer membrane</location>
        <topology evidence="8">Lipid-anchor</topology>
    </subcellularLocation>
</comment>
<dbReference type="NCBIfam" id="TIGR02802">
    <property type="entry name" value="Pal_lipo"/>
    <property type="match status" value="1"/>
</dbReference>
<evidence type="ECO:0000256" key="8">
    <source>
        <dbReference type="HAMAP-Rule" id="MF_02204"/>
    </source>
</evidence>
<feature type="domain" description="OmpA-like" evidence="11">
    <location>
        <begin position="63"/>
        <end position="179"/>
    </location>
</feature>
<dbReference type="AlphaFoldDB" id="A0A1B1YVP9"/>
<dbReference type="FunCoup" id="A0A1B1YVP9">
    <property type="interactions" value="106"/>
</dbReference>
<dbReference type="Pfam" id="PF00691">
    <property type="entry name" value="OmpA"/>
    <property type="match status" value="1"/>
</dbReference>
<dbReference type="RefSeq" id="WP_068805518.1">
    <property type="nucleotide sequence ID" value="NZ_CP014671.1"/>
</dbReference>
<feature type="region of interest" description="Disordered" evidence="9">
    <location>
        <begin position="24"/>
        <end position="43"/>
    </location>
</feature>
<reference evidence="13" key="1">
    <citation type="submission" date="2016-03" db="EMBL/GenBank/DDBJ databases">
        <title>Complete genome sequence of Solimmundus cernigliae, representing a novel lineage of polycyclic aromatic hydrocarbon degraders within the Gammaproteobacteria.</title>
        <authorList>
            <person name="Singleton D.R."/>
            <person name="Dickey A.N."/>
            <person name="Scholl E.H."/>
            <person name="Wright F.A."/>
            <person name="Aitken M.D."/>
        </authorList>
    </citation>
    <scope>NUCLEOTIDE SEQUENCE [LARGE SCALE GENOMIC DNA]</scope>
    <source>
        <strain evidence="13">TR3.2</strain>
    </source>
</reference>
<evidence type="ECO:0000256" key="2">
    <source>
        <dbReference type="ARBA" id="ARBA00022729"/>
    </source>
</evidence>
<dbReference type="PROSITE" id="PS51123">
    <property type="entry name" value="OMPA_2"/>
    <property type="match status" value="1"/>
</dbReference>
<keyword evidence="4 8" id="KW-0564">Palmitate</keyword>
<dbReference type="PRINTS" id="PR01021">
    <property type="entry name" value="OMPADOMAIN"/>
</dbReference>
<dbReference type="HAMAP" id="MF_02204">
    <property type="entry name" value="Pal"/>
    <property type="match status" value="1"/>
</dbReference>
<dbReference type="STRING" id="1810504.PG2T_11465"/>
<dbReference type="InterPro" id="IPR006664">
    <property type="entry name" value="OMP_bac"/>
</dbReference>
<comment type="subunit">
    <text evidence="8">The Tol-Pal system is composed of five core proteins: the inner membrane proteins TolA, TolQ and TolR, the periplasmic protein TolB and the outer membrane protein Pal. They form a network linking the inner and outer membranes and the peptidoglycan layer.</text>
</comment>
<feature type="compositionally biased region" description="Low complexity" evidence="9">
    <location>
        <begin position="26"/>
        <end position="38"/>
    </location>
</feature>
<keyword evidence="13" id="KW-1185">Reference proteome</keyword>
<gene>
    <name evidence="8" type="primary">pal</name>
    <name evidence="12" type="ORF">PG2T_11465</name>
</gene>
<evidence type="ECO:0000256" key="4">
    <source>
        <dbReference type="ARBA" id="ARBA00023139"/>
    </source>
</evidence>
<organism evidence="12 13">
    <name type="scientific">Immundisolibacter cernigliae</name>
    <dbReference type="NCBI Taxonomy" id="1810504"/>
    <lineage>
        <taxon>Bacteria</taxon>
        <taxon>Pseudomonadati</taxon>
        <taxon>Pseudomonadota</taxon>
        <taxon>Gammaproteobacteria</taxon>
        <taxon>Immundisolibacterales</taxon>
        <taxon>Immundisolibacteraceae</taxon>
        <taxon>Immundisolibacter</taxon>
    </lineage>
</organism>
<name>A0A1B1YVP9_9GAMM</name>
<keyword evidence="6 8" id="KW-0449">Lipoprotein</keyword>
<dbReference type="EMBL" id="CP014671">
    <property type="protein sequence ID" value="ANX04723.1"/>
    <property type="molecule type" value="Genomic_DNA"/>
</dbReference>
<evidence type="ECO:0000256" key="10">
    <source>
        <dbReference type="SAM" id="SignalP"/>
    </source>
</evidence>
<evidence type="ECO:0000256" key="6">
    <source>
        <dbReference type="ARBA" id="ARBA00023288"/>
    </source>
</evidence>
<dbReference type="KEGG" id="gbi:PG2T_11465"/>
<dbReference type="InterPro" id="IPR006665">
    <property type="entry name" value="OmpA-like"/>
</dbReference>
<accession>A0A1B1YVP9</accession>
<keyword evidence="1 8" id="KW-0132">Cell division</keyword>
<dbReference type="InterPro" id="IPR039001">
    <property type="entry name" value="Pal"/>
</dbReference>
<feature type="signal peptide" evidence="10">
    <location>
        <begin position="1"/>
        <end position="19"/>
    </location>
</feature>
<dbReference type="OrthoDB" id="9809164at2"/>
<proteinExistence type="inferred from homology"/>
<evidence type="ECO:0000313" key="13">
    <source>
        <dbReference type="Proteomes" id="UP000092952"/>
    </source>
</evidence>
<evidence type="ECO:0000256" key="7">
    <source>
        <dbReference type="ARBA" id="ARBA00023306"/>
    </source>
</evidence>
<dbReference type="GO" id="GO:0051301">
    <property type="term" value="P:cell division"/>
    <property type="evidence" value="ECO:0007669"/>
    <property type="project" value="UniProtKB-UniRule"/>
</dbReference>
<dbReference type="InParanoid" id="A0A1B1YVP9"/>
<dbReference type="Gene3D" id="3.30.1330.60">
    <property type="entry name" value="OmpA-like domain"/>
    <property type="match status" value="1"/>
</dbReference>
<protein>
    <recommendedName>
        <fullName evidence="8">Peptidoglycan-associated lipoprotein</fullName>
        <shortName evidence="8">PAL</shortName>
    </recommendedName>
</protein>
<dbReference type="InterPro" id="IPR036737">
    <property type="entry name" value="OmpA-like_sf"/>
</dbReference>
<keyword evidence="3 8" id="KW-0472">Membrane</keyword>